<feature type="region of interest" description="Disordered" evidence="1">
    <location>
        <begin position="48"/>
        <end position="69"/>
    </location>
</feature>
<dbReference type="EMBL" id="JBBVUL010000008">
    <property type="protein sequence ID" value="MEL0565353.1"/>
    <property type="molecule type" value="Genomic_DNA"/>
</dbReference>
<accession>A0ABU9FIP6</accession>
<protein>
    <submittedName>
        <fullName evidence="3">Uncharacterized protein</fullName>
    </submittedName>
</protein>
<keyword evidence="4" id="KW-1185">Reference proteome</keyword>
<keyword evidence="2" id="KW-0472">Membrane</keyword>
<gene>
    <name evidence="3" type="ORF">AAC431_05365</name>
</gene>
<organism evidence="3 4">
    <name type="scientific">Lactobacillus jensenii</name>
    <dbReference type="NCBI Taxonomy" id="109790"/>
    <lineage>
        <taxon>Bacteria</taxon>
        <taxon>Bacillati</taxon>
        <taxon>Bacillota</taxon>
        <taxon>Bacilli</taxon>
        <taxon>Lactobacillales</taxon>
        <taxon>Lactobacillaceae</taxon>
        <taxon>Lactobacillus</taxon>
    </lineage>
</organism>
<dbReference type="Proteomes" id="UP001385848">
    <property type="component" value="Unassembled WGS sequence"/>
</dbReference>
<sequence>MNDKNAAKAKKTTTFWKFMLYWIGGLALLFVLIGIYAAVTQPQRDSEEAAEARSARKASAASKAEEKKQAKKYNADNKLLEEKIKSTVSQNDDYLESVRFSGGSSSSHISLATITVKDDLLSYNKEQLQSYCNSLYEDLLLDIQSSGVGSCAVMLESEAGQSVAETNFSMTKLEVK</sequence>
<feature type="transmembrane region" description="Helical" evidence="2">
    <location>
        <begin position="20"/>
        <end position="39"/>
    </location>
</feature>
<dbReference type="RefSeq" id="WP_101850270.1">
    <property type="nucleotide sequence ID" value="NZ_CATOUX010000001.1"/>
</dbReference>
<comment type="caution">
    <text evidence="3">The sequence shown here is derived from an EMBL/GenBank/DDBJ whole genome shotgun (WGS) entry which is preliminary data.</text>
</comment>
<proteinExistence type="predicted"/>
<keyword evidence="2" id="KW-1133">Transmembrane helix</keyword>
<name>A0ABU9FIP6_LACJE</name>
<evidence type="ECO:0000256" key="1">
    <source>
        <dbReference type="SAM" id="MobiDB-lite"/>
    </source>
</evidence>
<evidence type="ECO:0000313" key="4">
    <source>
        <dbReference type="Proteomes" id="UP001385848"/>
    </source>
</evidence>
<keyword evidence="2" id="KW-0812">Transmembrane</keyword>
<reference evidence="3 4" key="1">
    <citation type="submission" date="2024-04" db="EMBL/GenBank/DDBJ databases">
        <title>Three lactobacilli isolated from voided urine samples from females with type 2 diabetes.</title>
        <authorList>
            <person name="Kula A."/>
            <person name="Stegman N."/>
            <person name="Putonti C."/>
        </authorList>
    </citation>
    <scope>NUCLEOTIDE SEQUENCE [LARGE SCALE GENOMIC DNA]</scope>
    <source>
        <strain evidence="3 4">1855</strain>
    </source>
</reference>
<evidence type="ECO:0000256" key="2">
    <source>
        <dbReference type="SAM" id="Phobius"/>
    </source>
</evidence>
<evidence type="ECO:0000313" key="3">
    <source>
        <dbReference type="EMBL" id="MEL0565353.1"/>
    </source>
</evidence>